<dbReference type="Proteomes" id="UP000642094">
    <property type="component" value="Unassembled WGS sequence"/>
</dbReference>
<evidence type="ECO:0000313" key="4">
    <source>
        <dbReference type="Proteomes" id="UP000642094"/>
    </source>
</evidence>
<comment type="caution">
    <text evidence="3">The sequence shown here is derived from an EMBL/GenBank/DDBJ whole genome shotgun (WGS) entry which is preliminary data.</text>
</comment>
<accession>A0ABR8A090</accession>
<feature type="compositionally biased region" description="Polar residues" evidence="1">
    <location>
        <begin position="46"/>
        <end position="67"/>
    </location>
</feature>
<evidence type="ECO:0008006" key="5">
    <source>
        <dbReference type="Google" id="ProtNLM"/>
    </source>
</evidence>
<gene>
    <name evidence="3" type="ORF">H6F41_12475</name>
</gene>
<feature type="signal peptide" evidence="2">
    <location>
        <begin position="1"/>
        <end position="27"/>
    </location>
</feature>
<evidence type="ECO:0000313" key="3">
    <source>
        <dbReference type="EMBL" id="MBD2188956.1"/>
    </source>
</evidence>
<sequence>MNRHYQYIAPVAMMAIMAISAIAPAFAQSIQPRRGDADQLRPAQGQPISPTNQDQFAPNQVQPDASLQIQNIELDTEEIQPVIPGNYNASPQRVNKSGTFSSDPLNAILIFQDTNTSSKGN</sequence>
<reference evidence="3 4" key="1">
    <citation type="journal article" date="2020" name="ISME J.">
        <title>Comparative genomics reveals insights into cyanobacterial evolution and habitat adaptation.</title>
        <authorList>
            <person name="Chen M.Y."/>
            <person name="Teng W.K."/>
            <person name="Zhao L."/>
            <person name="Hu C.X."/>
            <person name="Zhou Y.K."/>
            <person name="Han B.P."/>
            <person name="Song L.R."/>
            <person name="Shu W.S."/>
        </authorList>
    </citation>
    <scope>NUCLEOTIDE SEQUENCE [LARGE SCALE GENOMIC DNA]</scope>
    <source>
        <strain evidence="3 4">FACHB-723</strain>
    </source>
</reference>
<feature type="chain" id="PRO_5046108221" description="TonB-dependent receptor" evidence="2">
    <location>
        <begin position="28"/>
        <end position="121"/>
    </location>
</feature>
<evidence type="ECO:0000256" key="2">
    <source>
        <dbReference type="SAM" id="SignalP"/>
    </source>
</evidence>
<keyword evidence="2" id="KW-0732">Signal</keyword>
<name>A0ABR8A090_9CYAN</name>
<protein>
    <recommendedName>
        <fullName evidence="5">TonB-dependent receptor</fullName>
    </recommendedName>
</protein>
<dbReference type="RefSeq" id="WP_190403797.1">
    <property type="nucleotide sequence ID" value="NZ_JACJQB010000025.1"/>
</dbReference>
<feature type="region of interest" description="Disordered" evidence="1">
    <location>
        <begin position="82"/>
        <end position="102"/>
    </location>
</feature>
<proteinExistence type="predicted"/>
<organism evidence="3 4">
    <name type="scientific">Pseudanabaena mucicola FACHB-723</name>
    <dbReference type="NCBI Taxonomy" id="2692860"/>
    <lineage>
        <taxon>Bacteria</taxon>
        <taxon>Bacillati</taxon>
        <taxon>Cyanobacteriota</taxon>
        <taxon>Cyanophyceae</taxon>
        <taxon>Pseudanabaenales</taxon>
        <taxon>Pseudanabaenaceae</taxon>
        <taxon>Pseudanabaena</taxon>
    </lineage>
</organism>
<feature type="compositionally biased region" description="Polar residues" evidence="1">
    <location>
        <begin position="87"/>
        <end position="102"/>
    </location>
</feature>
<keyword evidence="4" id="KW-1185">Reference proteome</keyword>
<dbReference type="EMBL" id="JACJQB010000025">
    <property type="protein sequence ID" value="MBD2188956.1"/>
    <property type="molecule type" value="Genomic_DNA"/>
</dbReference>
<evidence type="ECO:0000256" key="1">
    <source>
        <dbReference type="SAM" id="MobiDB-lite"/>
    </source>
</evidence>
<feature type="region of interest" description="Disordered" evidence="1">
    <location>
        <begin position="30"/>
        <end position="67"/>
    </location>
</feature>